<accession>A0A1S7TKB1</accession>
<keyword evidence="2" id="KW-1185">Reference proteome</keyword>
<reference evidence="1" key="1">
    <citation type="submission" date="2016-01" db="EMBL/GenBank/DDBJ databases">
        <authorList>
            <person name="Regsiter A."/>
            <person name="william w."/>
        </authorList>
    </citation>
    <scope>NUCLEOTIDE SEQUENCE</scope>
    <source>
        <strain evidence="1">NCPPB 1641</strain>
    </source>
</reference>
<evidence type="ECO:0000313" key="1">
    <source>
        <dbReference type="EMBL" id="CVI54696.1"/>
    </source>
</evidence>
<dbReference type="InterPro" id="IPR046574">
    <property type="entry name" value="DUF6634"/>
</dbReference>
<dbReference type="AlphaFoldDB" id="A0A1S7TKB1"/>
<protein>
    <submittedName>
        <fullName evidence="1">Uncharacterized protein</fullName>
    </submittedName>
</protein>
<organism evidence="1 2">
    <name type="scientific">Agrobacterium deltaense NCPPB 1641</name>
    <dbReference type="NCBI Taxonomy" id="1183425"/>
    <lineage>
        <taxon>Bacteria</taxon>
        <taxon>Pseudomonadati</taxon>
        <taxon>Pseudomonadota</taxon>
        <taxon>Alphaproteobacteria</taxon>
        <taxon>Hyphomicrobiales</taxon>
        <taxon>Rhizobiaceae</taxon>
        <taxon>Rhizobium/Agrobacterium group</taxon>
        <taxon>Agrobacterium</taxon>
    </lineage>
</organism>
<sequence length="99" mass="11021">MKFAYLSAEDAQRLSADLRSVEAGITHTLSLHTAPILEAHQMYSRRTACLSGYVFGHPSLGDSREIMTSQLMYMDTEIGIARTLNRWYRLGRPAGTGEA</sequence>
<evidence type="ECO:0000313" key="2">
    <source>
        <dbReference type="Proteomes" id="UP000192140"/>
    </source>
</evidence>
<dbReference type="EMBL" id="FCNP01000004">
    <property type="protein sequence ID" value="CVI54696.1"/>
    <property type="molecule type" value="Genomic_DNA"/>
</dbReference>
<proteinExistence type="predicted"/>
<comment type="caution">
    <text evidence="1">The sequence shown here is derived from an EMBL/GenBank/DDBJ whole genome shotgun (WGS) entry which is preliminary data.</text>
</comment>
<dbReference type="Pfam" id="PF20339">
    <property type="entry name" value="DUF6634"/>
    <property type="match status" value="1"/>
</dbReference>
<dbReference type="RefSeq" id="WP_080851476.1">
    <property type="nucleotide sequence ID" value="NZ_LT009775.1"/>
</dbReference>
<dbReference type="Proteomes" id="UP000192140">
    <property type="component" value="Unassembled WGS sequence"/>
</dbReference>
<name>A0A1S7TKB1_9HYPH</name>
<gene>
    <name evidence="1" type="ORF">AGR7A_Cc120210</name>
</gene>